<evidence type="ECO:0000313" key="1">
    <source>
        <dbReference type="EMBL" id="GFZ19064.1"/>
    </source>
</evidence>
<proteinExistence type="predicted"/>
<sequence>MESQIGFRMCLPACEGLVWMTNNMTNGVVGKGTVQFRMADGRFVTLTEVRHAPTGKTGRAIPTKGECPDRKSCCPTWSGTGVQRDALGYMRKSVQTRVVQPMHDVRREAQRKETVDLKELYSNRRAVAEMSLFHSRLISGSDLSSCMHREERWSHDDSQSDIFCSASWWRDAGHLGKKVQALRLEVHSLRWKVE</sequence>
<name>A0A7J0H8G3_9ERIC</name>
<reference evidence="1 2" key="1">
    <citation type="submission" date="2019-07" db="EMBL/GenBank/DDBJ databases">
        <title>De Novo Assembly of kiwifruit Actinidia rufa.</title>
        <authorList>
            <person name="Sugita-Konishi S."/>
            <person name="Sato K."/>
            <person name="Mori E."/>
            <person name="Abe Y."/>
            <person name="Kisaki G."/>
            <person name="Hamano K."/>
            <person name="Suezawa K."/>
            <person name="Otani M."/>
            <person name="Fukuda T."/>
            <person name="Manabe T."/>
            <person name="Gomi K."/>
            <person name="Tabuchi M."/>
            <person name="Akimitsu K."/>
            <person name="Kataoka I."/>
        </authorList>
    </citation>
    <scope>NUCLEOTIDE SEQUENCE [LARGE SCALE GENOMIC DNA]</scope>
    <source>
        <strain evidence="2">cv. Fuchu</strain>
    </source>
</reference>
<comment type="caution">
    <text evidence="1">The sequence shown here is derived from an EMBL/GenBank/DDBJ whole genome shotgun (WGS) entry which is preliminary data.</text>
</comment>
<accession>A0A7J0H8G3</accession>
<dbReference type="EMBL" id="BJWL01000027">
    <property type="protein sequence ID" value="GFZ19064.1"/>
    <property type="molecule type" value="Genomic_DNA"/>
</dbReference>
<protein>
    <submittedName>
        <fullName evidence="1">Uncharacterized protein</fullName>
    </submittedName>
</protein>
<dbReference type="AlphaFoldDB" id="A0A7J0H8G3"/>
<gene>
    <name evidence="1" type="ORF">Acr_27g0008030</name>
</gene>
<dbReference type="Proteomes" id="UP000585474">
    <property type="component" value="Unassembled WGS sequence"/>
</dbReference>
<organism evidence="1 2">
    <name type="scientific">Actinidia rufa</name>
    <dbReference type="NCBI Taxonomy" id="165716"/>
    <lineage>
        <taxon>Eukaryota</taxon>
        <taxon>Viridiplantae</taxon>
        <taxon>Streptophyta</taxon>
        <taxon>Embryophyta</taxon>
        <taxon>Tracheophyta</taxon>
        <taxon>Spermatophyta</taxon>
        <taxon>Magnoliopsida</taxon>
        <taxon>eudicotyledons</taxon>
        <taxon>Gunneridae</taxon>
        <taxon>Pentapetalae</taxon>
        <taxon>asterids</taxon>
        <taxon>Ericales</taxon>
        <taxon>Actinidiaceae</taxon>
        <taxon>Actinidia</taxon>
    </lineage>
</organism>
<evidence type="ECO:0000313" key="2">
    <source>
        <dbReference type="Proteomes" id="UP000585474"/>
    </source>
</evidence>
<keyword evidence="2" id="KW-1185">Reference proteome</keyword>